<name>A0A2T7SWD5_9ACTN</name>
<evidence type="ECO:0000313" key="2">
    <source>
        <dbReference type="Proteomes" id="UP000245992"/>
    </source>
</evidence>
<organism evidence="1 2">
    <name type="scientific">Streptomyces scopuliridis RB72</name>
    <dbReference type="NCBI Taxonomy" id="1440053"/>
    <lineage>
        <taxon>Bacteria</taxon>
        <taxon>Bacillati</taxon>
        <taxon>Actinomycetota</taxon>
        <taxon>Actinomycetes</taxon>
        <taxon>Kitasatosporales</taxon>
        <taxon>Streptomycetaceae</taxon>
        <taxon>Streptomyces</taxon>
    </lineage>
</organism>
<accession>A0A2T7SWD5</accession>
<evidence type="ECO:0000313" key="1">
    <source>
        <dbReference type="EMBL" id="PVE07185.1"/>
    </source>
</evidence>
<keyword evidence="2" id="KW-1185">Reference proteome</keyword>
<sequence length="30" mass="3379">MEDVLDAVGPRLRALRHARGITRGRAEHKP</sequence>
<gene>
    <name evidence="1" type="ORF">Y717_24440</name>
</gene>
<reference evidence="1 2" key="1">
    <citation type="submission" date="2013-12" db="EMBL/GenBank/DDBJ databases">
        <title>Annotated genome of Streptomyces scopuliridis.</title>
        <authorList>
            <person name="Olson J.B."/>
        </authorList>
    </citation>
    <scope>NUCLEOTIDE SEQUENCE [LARGE SCALE GENOMIC DNA]</scope>
    <source>
        <strain evidence="1 2">RB72</strain>
    </source>
</reference>
<proteinExistence type="predicted"/>
<dbReference type="EMBL" id="AZSP01000279">
    <property type="protein sequence ID" value="PVE07185.1"/>
    <property type="molecule type" value="Genomic_DNA"/>
</dbReference>
<comment type="caution">
    <text evidence="1">The sequence shown here is derived from an EMBL/GenBank/DDBJ whole genome shotgun (WGS) entry which is preliminary data.</text>
</comment>
<evidence type="ECO:0008006" key="3">
    <source>
        <dbReference type="Google" id="ProtNLM"/>
    </source>
</evidence>
<protein>
    <recommendedName>
        <fullName evidence="3">XRE family transcriptional regulator</fullName>
    </recommendedName>
</protein>
<dbReference type="Proteomes" id="UP000245992">
    <property type="component" value="Unassembled WGS sequence"/>
</dbReference>
<dbReference type="AlphaFoldDB" id="A0A2T7SWD5"/>